<dbReference type="Gene3D" id="3.40.605.10">
    <property type="entry name" value="Aldehyde Dehydrogenase, Chain A, domain 1"/>
    <property type="match status" value="1"/>
</dbReference>
<proteinExistence type="predicted"/>
<evidence type="ECO:0008006" key="7">
    <source>
        <dbReference type="Google" id="ProtNLM"/>
    </source>
</evidence>
<feature type="compositionally biased region" description="Low complexity" evidence="2">
    <location>
        <begin position="464"/>
        <end position="474"/>
    </location>
</feature>
<dbReference type="InterPro" id="IPR000873">
    <property type="entry name" value="AMP-dep_synth/lig_dom"/>
</dbReference>
<dbReference type="Proteomes" id="UP001500729">
    <property type="component" value="Unassembled WGS sequence"/>
</dbReference>
<dbReference type="SUPFAM" id="SSF53720">
    <property type="entry name" value="ALDH-like"/>
    <property type="match status" value="1"/>
</dbReference>
<dbReference type="InterPro" id="IPR016163">
    <property type="entry name" value="Ald_DH_C"/>
</dbReference>
<dbReference type="SUPFAM" id="SSF56801">
    <property type="entry name" value="Acetyl-CoA synthetase-like"/>
    <property type="match status" value="1"/>
</dbReference>
<evidence type="ECO:0000313" key="6">
    <source>
        <dbReference type="Proteomes" id="UP001500729"/>
    </source>
</evidence>
<reference evidence="5 6" key="1">
    <citation type="journal article" date="2019" name="Int. J. Syst. Evol. Microbiol.">
        <title>The Global Catalogue of Microorganisms (GCM) 10K type strain sequencing project: providing services to taxonomists for standard genome sequencing and annotation.</title>
        <authorList>
            <consortium name="The Broad Institute Genomics Platform"/>
            <consortium name="The Broad Institute Genome Sequencing Center for Infectious Disease"/>
            <person name="Wu L."/>
            <person name="Ma J."/>
        </authorList>
    </citation>
    <scope>NUCLEOTIDE SEQUENCE [LARGE SCALE GENOMIC DNA]</scope>
    <source>
        <strain evidence="5 6">JCM 10303</strain>
    </source>
</reference>
<dbReference type="InterPro" id="IPR045851">
    <property type="entry name" value="AMP-bd_C_sf"/>
</dbReference>
<dbReference type="CDD" id="cd04433">
    <property type="entry name" value="AFD_class_I"/>
    <property type="match status" value="1"/>
</dbReference>
<feature type="region of interest" description="Disordered" evidence="2">
    <location>
        <begin position="463"/>
        <end position="487"/>
    </location>
</feature>
<dbReference type="Gene3D" id="3.40.50.12780">
    <property type="entry name" value="N-terminal domain of ligase-like"/>
    <property type="match status" value="1"/>
</dbReference>
<name>A0ABN1D729_SACER</name>
<dbReference type="Gene3D" id="3.30.300.30">
    <property type="match status" value="1"/>
</dbReference>
<dbReference type="Pfam" id="PF00171">
    <property type="entry name" value="Aldedh"/>
    <property type="match status" value="1"/>
</dbReference>
<feature type="domain" description="AMP-dependent synthetase/ligase" evidence="4">
    <location>
        <begin position="14"/>
        <end position="333"/>
    </location>
</feature>
<evidence type="ECO:0000313" key="5">
    <source>
        <dbReference type="EMBL" id="GAA0536053.1"/>
    </source>
</evidence>
<evidence type="ECO:0000259" key="4">
    <source>
        <dbReference type="Pfam" id="PF00501"/>
    </source>
</evidence>
<dbReference type="PANTHER" id="PTHR43767">
    <property type="entry name" value="LONG-CHAIN-FATTY-ACID--COA LIGASE"/>
    <property type="match status" value="1"/>
</dbReference>
<accession>A0ABN1D729</accession>
<dbReference type="Gene3D" id="3.40.309.10">
    <property type="entry name" value="Aldehyde Dehydrogenase, Chain A, domain 2"/>
    <property type="match status" value="1"/>
</dbReference>
<evidence type="ECO:0000256" key="1">
    <source>
        <dbReference type="ARBA" id="ARBA00023002"/>
    </source>
</evidence>
<feature type="domain" description="Aldehyde dehydrogenase" evidence="3">
    <location>
        <begin position="626"/>
        <end position="852"/>
    </location>
</feature>
<evidence type="ECO:0000259" key="3">
    <source>
        <dbReference type="Pfam" id="PF00171"/>
    </source>
</evidence>
<dbReference type="RefSeq" id="WP_009945159.1">
    <property type="nucleotide sequence ID" value="NZ_BAAAGS010000025.1"/>
</dbReference>
<organism evidence="5 6">
    <name type="scientific">Saccharopolyspora erythraea</name>
    <name type="common">Streptomyces erythraeus</name>
    <dbReference type="NCBI Taxonomy" id="1836"/>
    <lineage>
        <taxon>Bacteria</taxon>
        <taxon>Bacillati</taxon>
        <taxon>Actinomycetota</taxon>
        <taxon>Actinomycetes</taxon>
        <taxon>Pseudonocardiales</taxon>
        <taxon>Pseudonocardiaceae</taxon>
        <taxon>Saccharopolyspora</taxon>
    </lineage>
</organism>
<dbReference type="InterPro" id="IPR016161">
    <property type="entry name" value="Ald_DH/histidinol_DH"/>
</dbReference>
<sequence length="890" mass="96983">MTGGLLAANSVRPWAELERAACGIAEGLRERGVRTADRVLLCGDNSAEYVLVLLALMRLGASIVLTDHRQTPQEARRAADVAQVRWTVADAGVATSAGRRLEITELVEDRPDAGTAELSLRDWYCLPDGLITWSSGTRGPAKGVVRSGKSFLDNVERSRRRMGYRPDDVLMPLLPFSHQYGLSMVLLWWQVRCSLLVAPYRRLDHALELGGRWGATVLDATPMTYHSVLNLGAGRPGLLSALRTVRMWCVGGSPLSPALADRFRAATGRPLLDGYGSTETGNIALAAPGDETGCGHPLDAVEVLVLDTGGAVAAPGRLGEIAVQSPDLTSGYLEPDGGVRPLPPGPHRTGDVGFVDEDGHVFVLGRRGAVHRMGHTLYPDVLAHKAAACGAPVHVLATEDERTGCQLVFVVADPRLRAGGYWRRRIQDVLPSYEHPNRVVVVEEMPLNSNGKPDTGQLDRLLRGTASGGASSPAVPAQTRRGPTPRNARIPFAERLDALRAVEDFLRNERGAVLDVLTEISPLKTAESELASSLATLAGARAEVERHGPRRLSRLAVFMPSNVLCYSYVLYLLVPALYAERIAFRASAQVGAPARRLHELLAPVHGLPVHPHQVSQRRFVDEPVSEADVVVFTGAYDNAEQIRSRLRPEQLMLFFGQGVNPFVVASGADLDLAVADAVRIRMLNSGQDCFGPDVFLVDAAEADRFVELLVKRLGELRYGDYRDADADYGPLFYDSALQKATEYLRRNHERIVFGGRVDLRDRHLHPTVLVRSSSDDLVVEELFSPIFNVVVHHDREQLRAVLRTPFVTDRAMAAMVYGDDPETVELLARRHQVCHNRSILDAENGNRPFGGHGIVANYAAHRGRRVAEPLLVSKAVADHLSAASDVIGGR</sequence>
<comment type="caution">
    <text evidence="5">The sequence shown here is derived from an EMBL/GenBank/DDBJ whole genome shotgun (WGS) entry which is preliminary data.</text>
</comment>
<dbReference type="EMBL" id="BAAAGS010000025">
    <property type="protein sequence ID" value="GAA0536053.1"/>
    <property type="molecule type" value="Genomic_DNA"/>
</dbReference>
<dbReference type="InterPro" id="IPR016162">
    <property type="entry name" value="Ald_DH_N"/>
</dbReference>
<keyword evidence="6" id="KW-1185">Reference proteome</keyword>
<dbReference type="Pfam" id="PF00501">
    <property type="entry name" value="AMP-binding"/>
    <property type="match status" value="1"/>
</dbReference>
<dbReference type="InterPro" id="IPR042099">
    <property type="entry name" value="ANL_N_sf"/>
</dbReference>
<gene>
    <name evidence="5" type="ORF">GCM10009533_39060</name>
</gene>
<evidence type="ECO:0000256" key="2">
    <source>
        <dbReference type="SAM" id="MobiDB-lite"/>
    </source>
</evidence>
<dbReference type="InterPro" id="IPR015590">
    <property type="entry name" value="Aldehyde_DH_dom"/>
</dbReference>
<keyword evidence="1" id="KW-0560">Oxidoreductase</keyword>
<protein>
    <recommendedName>
        <fullName evidence="7">Acyl-CoA synthetase (AMP-forming)/AMP-acid ligase II</fullName>
    </recommendedName>
</protein>
<dbReference type="InterPro" id="IPR050237">
    <property type="entry name" value="ATP-dep_AMP-bd_enzyme"/>
</dbReference>
<dbReference type="PANTHER" id="PTHR43767:SF1">
    <property type="entry name" value="NONRIBOSOMAL PEPTIDE SYNTHASE PES1 (EUROFUNG)-RELATED"/>
    <property type="match status" value="1"/>
</dbReference>